<dbReference type="Proteomes" id="UP001431963">
    <property type="component" value="Unassembled WGS sequence"/>
</dbReference>
<evidence type="ECO:0000313" key="2">
    <source>
        <dbReference type="Proteomes" id="UP001431963"/>
    </source>
</evidence>
<keyword evidence="2" id="KW-1185">Reference proteome</keyword>
<gene>
    <name evidence="1" type="ORF">V6590_10910</name>
</gene>
<reference evidence="1" key="1">
    <citation type="submission" date="2024-02" db="EMBL/GenBank/DDBJ databases">
        <title>Genome sequences of strain Gemmobacter sp. JM10B15.</title>
        <authorList>
            <person name="Zhang M."/>
        </authorList>
    </citation>
    <scope>NUCLEOTIDE SEQUENCE</scope>
    <source>
        <strain evidence="1">JM10B15</strain>
    </source>
</reference>
<name>A0ABU8BVD4_9RHOB</name>
<dbReference type="RefSeq" id="WP_335422811.1">
    <property type="nucleotide sequence ID" value="NZ_JBALHR010000005.1"/>
</dbReference>
<comment type="caution">
    <text evidence="1">The sequence shown here is derived from an EMBL/GenBank/DDBJ whole genome shotgun (WGS) entry which is preliminary data.</text>
</comment>
<organism evidence="1 2">
    <name type="scientific">Gemmobacter denitrificans</name>
    <dbReference type="NCBI Taxonomy" id="3123040"/>
    <lineage>
        <taxon>Bacteria</taxon>
        <taxon>Pseudomonadati</taxon>
        <taxon>Pseudomonadota</taxon>
        <taxon>Alphaproteobacteria</taxon>
        <taxon>Rhodobacterales</taxon>
        <taxon>Paracoccaceae</taxon>
        <taxon>Gemmobacter</taxon>
    </lineage>
</organism>
<proteinExistence type="predicted"/>
<sequence length="109" mass="12471">MKGDPRLKVLADLAAMLKERSLEELRAAAARREATRERIAGLNVPPAEDLPLVAAAQANLTYQRWADQRRRELNMQLARETVEWMGCQEDARLAFGKSEVLRKLRDTRK</sequence>
<dbReference type="EMBL" id="JBALHR010000005">
    <property type="protein sequence ID" value="MEH7828662.1"/>
    <property type="molecule type" value="Genomic_DNA"/>
</dbReference>
<evidence type="ECO:0000313" key="1">
    <source>
        <dbReference type="EMBL" id="MEH7828662.1"/>
    </source>
</evidence>
<accession>A0ABU8BVD4</accession>
<protein>
    <submittedName>
        <fullName evidence="1">Uncharacterized protein</fullName>
    </submittedName>
</protein>